<evidence type="ECO:0000256" key="4">
    <source>
        <dbReference type="ARBA" id="ARBA00023136"/>
    </source>
</evidence>
<dbReference type="InterPro" id="IPR004710">
    <property type="entry name" value="Bilac:Na_transpt"/>
</dbReference>
<dbReference type="RefSeq" id="WP_015349841.1">
    <property type="nucleotide sequence ID" value="NC_020126.1"/>
</dbReference>
<evidence type="ECO:0000256" key="3">
    <source>
        <dbReference type="ARBA" id="ARBA00022989"/>
    </source>
</evidence>
<comment type="subcellular location">
    <subcellularLocation>
        <location evidence="1">Membrane</location>
        <topology evidence="1">Multi-pass membrane protein</topology>
    </subcellularLocation>
</comment>
<reference evidence="6 7" key="1">
    <citation type="journal article" date="2013" name="Genome Announc.">
        <title>Complete genome sequence of Myxococcus stipitatus strain DSM 14675, a fruiting myxobacterium.</title>
        <authorList>
            <person name="Huntley S."/>
            <person name="Kneip S."/>
            <person name="Treuner-Lange A."/>
            <person name="Sogaard-Andersen L."/>
        </authorList>
    </citation>
    <scope>NUCLEOTIDE SEQUENCE [LARGE SCALE GENOMIC DNA]</scope>
    <source>
        <strain evidence="7">DSM 14675 / JCM 12634 / Mx s8</strain>
    </source>
</reference>
<feature type="transmembrane region" description="Helical" evidence="5">
    <location>
        <begin position="226"/>
        <end position="244"/>
    </location>
</feature>
<feature type="transmembrane region" description="Helical" evidence="5">
    <location>
        <begin position="169"/>
        <end position="188"/>
    </location>
</feature>
<dbReference type="KEGG" id="msd:MYSTI_04283"/>
<dbReference type="eggNOG" id="COG0385">
    <property type="taxonomic scope" value="Bacteria"/>
</dbReference>
<feature type="transmembrane region" description="Helical" evidence="5">
    <location>
        <begin position="194"/>
        <end position="214"/>
    </location>
</feature>
<gene>
    <name evidence="6" type="ordered locus">MYSTI_04283</name>
</gene>
<dbReference type="PANTHER" id="PTHR10361:SF28">
    <property type="entry name" value="P3 PROTEIN-RELATED"/>
    <property type="match status" value="1"/>
</dbReference>
<keyword evidence="7" id="KW-1185">Reference proteome</keyword>
<dbReference type="PANTHER" id="PTHR10361">
    <property type="entry name" value="SODIUM-BILE ACID COTRANSPORTER"/>
    <property type="match status" value="1"/>
</dbReference>
<dbReference type="GO" id="GO:0016020">
    <property type="term" value="C:membrane"/>
    <property type="evidence" value="ECO:0007669"/>
    <property type="project" value="UniProtKB-SubCell"/>
</dbReference>
<feature type="transmembrane region" description="Helical" evidence="5">
    <location>
        <begin position="139"/>
        <end position="157"/>
    </location>
</feature>
<dbReference type="STRING" id="1278073.MYSTI_04283"/>
<feature type="transmembrane region" description="Helical" evidence="5">
    <location>
        <begin position="97"/>
        <end position="119"/>
    </location>
</feature>
<dbReference type="EMBL" id="CP004025">
    <property type="protein sequence ID" value="AGC45581.1"/>
    <property type="molecule type" value="Genomic_DNA"/>
</dbReference>
<protein>
    <submittedName>
        <fullName evidence="6">Sodium bile acid symporter family protein</fullName>
    </submittedName>
</protein>
<name>L7U9H2_MYXSD</name>
<feature type="transmembrane region" description="Helical" evidence="5">
    <location>
        <begin position="250"/>
        <end position="269"/>
    </location>
</feature>
<feature type="transmembrane region" description="Helical" evidence="5">
    <location>
        <begin position="39"/>
        <end position="61"/>
    </location>
</feature>
<dbReference type="AlphaFoldDB" id="L7U9H2"/>
<organism evidence="6 7">
    <name type="scientific">Myxococcus stipitatus (strain DSM 14675 / JCM 12634 / Mx s8)</name>
    <dbReference type="NCBI Taxonomy" id="1278073"/>
    <lineage>
        <taxon>Bacteria</taxon>
        <taxon>Pseudomonadati</taxon>
        <taxon>Myxococcota</taxon>
        <taxon>Myxococcia</taxon>
        <taxon>Myxococcales</taxon>
        <taxon>Cystobacterineae</taxon>
        <taxon>Myxococcaceae</taxon>
        <taxon>Myxococcus</taxon>
    </lineage>
</organism>
<keyword evidence="3 5" id="KW-1133">Transmembrane helix</keyword>
<evidence type="ECO:0000256" key="5">
    <source>
        <dbReference type="SAM" id="Phobius"/>
    </source>
</evidence>
<evidence type="ECO:0000256" key="1">
    <source>
        <dbReference type="ARBA" id="ARBA00004141"/>
    </source>
</evidence>
<dbReference type="InterPro" id="IPR002657">
    <property type="entry name" value="BilAc:Na_symport/Acr3"/>
</dbReference>
<evidence type="ECO:0000313" key="6">
    <source>
        <dbReference type="EMBL" id="AGC45581.1"/>
    </source>
</evidence>
<dbReference type="Gene3D" id="1.20.1530.20">
    <property type="match status" value="1"/>
</dbReference>
<dbReference type="Pfam" id="PF01758">
    <property type="entry name" value="SBF"/>
    <property type="match status" value="1"/>
</dbReference>
<sequence>MLRSVIAFVLSNIVTLFMFSEGLAREPGEIRHVLERPALYVRALVVVLLFVPLVALGVVYAFRLPTVLASAILLMAVCPGAPLQVNQAKSLGANPTTSINLLLLLSVCALVTVPAWVGVLDRLLGVEFEASPDLVFRLLAVKILPPLAVGIAVRHYLPRVARAVAPWCSRVFTVLLIAVSVGLLFIVGPKLIHVAWLAVVALVMLVTVSALLGHWAGGPRMEDRKAVALAAAFAHPVLSMTIIIQSYPNYRALEVAGIVGAFVVIRLLALTPYRMWVKRQGEHEGSKRLPPHGGVPA</sequence>
<dbReference type="InterPro" id="IPR038770">
    <property type="entry name" value="Na+/solute_symporter_sf"/>
</dbReference>
<accession>L7U9H2</accession>
<dbReference type="OrthoDB" id="5380820at2"/>
<evidence type="ECO:0000256" key="2">
    <source>
        <dbReference type="ARBA" id="ARBA00022692"/>
    </source>
</evidence>
<keyword evidence="4 5" id="KW-0472">Membrane</keyword>
<dbReference type="HOGENOM" id="CLU_071291_1_0_7"/>
<keyword evidence="2 5" id="KW-0812">Transmembrane</keyword>
<evidence type="ECO:0000313" key="7">
    <source>
        <dbReference type="Proteomes" id="UP000011131"/>
    </source>
</evidence>
<dbReference type="PATRIC" id="fig|1278073.3.peg.4355"/>
<feature type="transmembrane region" description="Helical" evidence="5">
    <location>
        <begin position="6"/>
        <end position="24"/>
    </location>
</feature>
<proteinExistence type="predicted"/>
<dbReference type="Proteomes" id="UP000011131">
    <property type="component" value="Chromosome"/>
</dbReference>